<dbReference type="Gene3D" id="1.10.10.10">
    <property type="entry name" value="Winged helix-like DNA-binding domain superfamily/Winged helix DNA-binding domain"/>
    <property type="match status" value="1"/>
</dbReference>
<dbReference type="CDD" id="cd06170">
    <property type="entry name" value="LuxR_C_like"/>
    <property type="match status" value="1"/>
</dbReference>
<evidence type="ECO:0000259" key="1">
    <source>
        <dbReference type="PROSITE" id="PS50043"/>
    </source>
</evidence>
<organism evidence="2 3">
    <name type="scientific">Peteryoungia algae</name>
    <dbReference type="NCBI Taxonomy" id="2919917"/>
    <lineage>
        <taxon>Bacteria</taxon>
        <taxon>Pseudomonadati</taxon>
        <taxon>Pseudomonadota</taxon>
        <taxon>Alphaproteobacteria</taxon>
        <taxon>Hyphomicrobiales</taxon>
        <taxon>Rhizobiaceae</taxon>
        <taxon>Peteryoungia</taxon>
    </lineage>
</organism>
<dbReference type="SUPFAM" id="SSF46894">
    <property type="entry name" value="C-terminal effector domain of the bipartite response regulators"/>
    <property type="match status" value="1"/>
</dbReference>
<dbReference type="InterPro" id="IPR036388">
    <property type="entry name" value="WH-like_DNA-bd_sf"/>
</dbReference>
<dbReference type="PROSITE" id="PS50043">
    <property type="entry name" value="HTH_LUXR_2"/>
    <property type="match status" value="1"/>
</dbReference>
<accession>A0ABT0CU46</accession>
<dbReference type="InterPro" id="IPR016032">
    <property type="entry name" value="Sig_transdc_resp-reg_C-effctor"/>
</dbReference>
<evidence type="ECO:0000313" key="3">
    <source>
        <dbReference type="Proteomes" id="UP001522662"/>
    </source>
</evidence>
<gene>
    <name evidence="2" type="ORF">MKJ03_00020</name>
</gene>
<geneLocation type="plasmid" evidence="2">
    <name>unnamed</name>
</geneLocation>
<keyword evidence="3" id="KW-1185">Reference proteome</keyword>
<keyword evidence="2" id="KW-0614">Plasmid</keyword>
<evidence type="ECO:0000313" key="2">
    <source>
        <dbReference type="EMBL" id="MCJ8236703.1"/>
    </source>
</evidence>
<proteinExistence type="predicted"/>
<dbReference type="EMBL" id="JALAYX010000001">
    <property type="protein sequence ID" value="MCJ8236703.1"/>
    <property type="molecule type" value="Genomic_DNA"/>
</dbReference>
<feature type="domain" description="HTH luxR-type" evidence="1">
    <location>
        <begin position="307"/>
        <end position="372"/>
    </location>
</feature>
<dbReference type="RefSeq" id="WP_245133900.1">
    <property type="nucleotide sequence ID" value="NZ_CP128477.1"/>
</dbReference>
<protein>
    <submittedName>
        <fullName evidence="2">Helix-turn-helix transcriptional regulator</fullName>
    </submittedName>
</protein>
<dbReference type="Proteomes" id="UP001522662">
    <property type="component" value="Unassembled WGS sequence"/>
</dbReference>
<reference evidence="2 3" key="1">
    <citation type="submission" date="2022-03" db="EMBL/GenBank/DDBJ databases">
        <title>Rhizobium SSM4.3 sp. nov., isolated from Sediment (Gouqi Island).</title>
        <authorList>
            <person name="Chen G."/>
        </authorList>
    </citation>
    <scope>NUCLEOTIDE SEQUENCE [LARGE SCALE GENOMIC DNA]</scope>
    <source>
        <strain evidence="2 3">SSM4.3</strain>
        <plasmid evidence="2">unnamed</plasmid>
    </source>
</reference>
<sequence>MHARNILDLIGNIYDSALDLRPWDETLNGMADACCAHSAIFHLFDPITKQAVGFSPRVDPVLQREYVAHWWAHNPIREYGADALTGVPYATQERIGVAEIKRTSIYNDFLRHVGVGASFTGVRLGGRPDDGARTGCLLHPFPGREDLEAGSMEIFACLAPHLVRATRIIETLRLKEQVATMATLRGERAASGAILVDRRLRVVRIEDEATALIAACPSLQFKSGFLEVSALGAHEHLTRLVGQCINPIPGQPAGGRLRLSHSEAGDGLEIEVIPWRGEEMSPLGHLRPAAILLLFDGMLERSNREASFRARFGLTEREASLAVEIMKGDGREAAAHRLGISVSTARMHLSNIFEKTGVHRQAELVRLLLSDKSAK</sequence>
<dbReference type="InterPro" id="IPR000792">
    <property type="entry name" value="Tscrpt_reg_LuxR_C"/>
</dbReference>
<dbReference type="SMART" id="SM00421">
    <property type="entry name" value="HTH_LUXR"/>
    <property type="match status" value="1"/>
</dbReference>
<comment type="caution">
    <text evidence="2">The sequence shown here is derived from an EMBL/GenBank/DDBJ whole genome shotgun (WGS) entry which is preliminary data.</text>
</comment>
<name>A0ABT0CU46_9HYPH</name>
<dbReference type="Pfam" id="PF00196">
    <property type="entry name" value="GerE"/>
    <property type="match status" value="1"/>
</dbReference>